<organism evidence="2 3">
    <name type="scientific">Peredibacter starrii</name>
    <dbReference type="NCBI Taxonomy" id="28202"/>
    <lineage>
        <taxon>Bacteria</taxon>
        <taxon>Pseudomonadati</taxon>
        <taxon>Bdellovibrionota</taxon>
        <taxon>Bacteriovoracia</taxon>
        <taxon>Bacteriovoracales</taxon>
        <taxon>Bacteriovoracaceae</taxon>
        <taxon>Peredibacter</taxon>
    </lineage>
</organism>
<evidence type="ECO:0000256" key="1">
    <source>
        <dbReference type="SAM" id="Phobius"/>
    </source>
</evidence>
<reference evidence="2 3" key="1">
    <citation type="submission" date="2023-11" db="EMBL/GenBank/DDBJ databases">
        <title>Peredibacter starrii A3.12.</title>
        <authorList>
            <person name="Mitchell R.J."/>
        </authorList>
    </citation>
    <scope>NUCLEOTIDE SEQUENCE [LARGE SCALE GENOMIC DNA]</scope>
    <source>
        <strain evidence="2 3">A3.12</strain>
    </source>
</reference>
<feature type="transmembrane region" description="Helical" evidence="1">
    <location>
        <begin position="6"/>
        <end position="24"/>
    </location>
</feature>
<dbReference type="Proteomes" id="UP001324634">
    <property type="component" value="Chromosome"/>
</dbReference>
<evidence type="ECO:0000313" key="3">
    <source>
        <dbReference type="Proteomes" id="UP001324634"/>
    </source>
</evidence>
<accession>A0AAX4HKZ0</accession>
<keyword evidence="3" id="KW-1185">Reference proteome</keyword>
<keyword evidence="1" id="KW-1133">Transmembrane helix</keyword>
<sequence>MASAVYILCAITSFVCALLLFRAYKENRFRLLFWCAIAFTGFTLNNILLFLDEKVVHNIDMSTIRTIPGTIAIILMVYGLIKEET</sequence>
<keyword evidence="1" id="KW-0812">Transmembrane</keyword>
<dbReference type="RefSeq" id="WP_321391379.1">
    <property type="nucleotide sequence ID" value="NZ_CP139487.1"/>
</dbReference>
<feature type="transmembrane region" description="Helical" evidence="1">
    <location>
        <begin position="31"/>
        <end position="51"/>
    </location>
</feature>
<dbReference type="AlphaFoldDB" id="A0AAX4HKZ0"/>
<proteinExistence type="predicted"/>
<keyword evidence="1" id="KW-0472">Membrane</keyword>
<dbReference type="KEGG" id="psti:SOO65_14270"/>
<feature type="transmembrane region" description="Helical" evidence="1">
    <location>
        <begin position="63"/>
        <end position="81"/>
    </location>
</feature>
<dbReference type="InterPro" id="IPR046027">
    <property type="entry name" value="DUF5985"/>
</dbReference>
<protein>
    <submittedName>
        <fullName evidence="2">DUF5985 family protein</fullName>
    </submittedName>
</protein>
<gene>
    <name evidence="2" type="ORF">SOO65_14270</name>
</gene>
<name>A0AAX4HKZ0_9BACT</name>
<dbReference type="Pfam" id="PF19447">
    <property type="entry name" value="DUF5985"/>
    <property type="match status" value="1"/>
</dbReference>
<evidence type="ECO:0000313" key="2">
    <source>
        <dbReference type="EMBL" id="WPU63857.1"/>
    </source>
</evidence>
<dbReference type="EMBL" id="CP139487">
    <property type="protein sequence ID" value="WPU63857.1"/>
    <property type="molecule type" value="Genomic_DNA"/>
</dbReference>